<proteinExistence type="predicted"/>
<evidence type="ECO:0000256" key="1">
    <source>
        <dbReference type="ARBA" id="ARBA00004123"/>
    </source>
</evidence>
<evidence type="ECO:0000313" key="8">
    <source>
        <dbReference type="Proteomes" id="UP000095281"/>
    </source>
</evidence>
<feature type="domain" description="Transcription factor IIIC subunit 5 HTH" evidence="6">
    <location>
        <begin position="117"/>
        <end position="215"/>
    </location>
</feature>
<dbReference type="InterPro" id="IPR042536">
    <property type="entry name" value="TFIIIC_tauA_Sfc1"/>
</dbReference>
<comment type="subcellular location">
    <subcellularLocation>
        <location evidence="1">Nucleus</location>
    </subcellularLocation>
</comment>
<dbReference type="PANTHER" id="PTHR13230:SF5">
    <property type="entry name" value="GENERAL TRANSCRIPTION FACTOR 3C POLYPEPTIDE 5"/>
    <property type="match status" value="1"/>
</dbReference>
<evidence type="ECO:0000313" key="9">
    <source>
        <dbReference type="WBParaSite" id="MhA1_Contig1767.frz3.gene3"/>
    </source>
</evidence>
<dbReference type="GO" id="GO:0001003">
    <property type="term" value="F:RNA polymerase III type 2 promoter sequence-specific DNA binding"/>
    <property type="evidence" value="ECO:0007669"/>
    <property type="project" value="TreeGrafter"/>
</dbReference>
<evidence type="ECO:0000256" key="4">
    <source>
        <dbReference type="ARBA" id="ARBA00023242"/>
    </source>
</evidence>
<sequence>MIGQQKNPNLSEFVLIEYPGVVQNVDAAMQTLGGLRTISAVSTVYSFRAICDFQYLPLSNLNTNESVDEAHIRHDLVPILVPNDFLSSLSWWDDDHSGSSQSSSSLTCKLISEAHQFLPPYQFSRYNHPSKFLLHDEADHKASRGNVGHGKSLRSERKSLTTTVNAKDPFPVAPSEEALRDVDLRCKNPDQHRMMIELFSERPLWSRVAIGFRLRLHTALLKGRLWCRFGYDPRIDKEGRKYQSLMVSFKRNQFIPERQRLKANTTAAGTPYGEFCDYVYRPGVLPELRQMWYSILDIQLPIAQKICRNDYLEVLRECDPITGWVPATQLNSIRAALKADVNLTSIRLGNSSIVGGSGGGNEEEDDEIIDDELEYSDDEDIQNF</sequence>
<feature type="domain" description="Transcription factor IIIC subunit Tfc1/Sfc1 triple barrel" evidence="7">
    <location>
        <begin position="14"/>
        <end position="41"/>
    </location>
</feature>
<evidence type="ECO:0000256" key="5">
    <source>
        <dbReference type="SAM" id="MobiDB-lite"/>
    </source>
</evidence>
<dbReference type="InterPro" id="IPR019136">
    <property type="entry name" value="TF_IIIC_su-5_HTH"/>
</dbReference>
<dbReference type="WBParaSite" id="MhA1_Contig1767.frz3.gene3">
    <property type="protein sequence ID" value="MhA1_Contig1767.frz3.gene3"/>
    <property type="gene ID" value="MhA1_Contig1767.frz3.gene3"/>
</dbReference>
<evidence type="ECO:0000259" key="6">
    <source>
        <dbReference type="Pfam" id="PF09734"/>
    </source>
</evidence>
<dbReference type="Pfam" id="PF17682">
    <property type="entry name" value="Tau95_N"/>
    <property type="match status" value="1"/>
</dbReference>
<keyword evidence="3" id="KW-0804">Transcription</keyword>
<evidence type="ECO:0000259" key="7">
    <source>
        <dbReference type="Pfam" id="PF17682"/>
    </source>
</evidence>
<feature type="region of interest" description="Disordered" evidence="5">
    <location>
        <begin position="354"/>
        <end position="384"/>
    </location>
</feature>
<dbReference type="GO" id="GO:0005634">
    <property type="term" value="C:nucleus"/>
    <property type="evidence" value="ECO:0007669"/>
    <property type="project" value="UniProtKB-SubCell"/>
</dbReference>
<dbReference type="InterPro" id="IPR041499">
    <property type="entry name" value="Tfc1/Sfc1_N"/>
</dbReference>
<dbReference type="OMA" id="KRNYSEY"/>
<dbReference type="Pfam" id="PF09734">
    <property type="entry name" value="Tau95"/>
    <property type="match status" value="2"/>
</dbReference>
<dbReference type="GO" id="GO:0000127">
    <property type="term" value="C:transcription factor TFIIIC complex"/>
    <property type="evidence" value="ECO:0007669"/>
    <property type="project" value="InterPro"/>
</dbReference>
<dbReference type="InterPro" id="IPR040454">
    <property type="entry name" value="TF_IIIC_Tfc1/Sfc1"/>
</dbReference>
<keyword evidence="4" id="KW-0539">Nucleus</keyword>
<dbReference type="GO" id="GO:0001002">
    <property type="term" value="F:RNA polymerase III type 1 promoter sequence-specific DNA binding"/>
    <property type="evidence" value="ECO:0007669"/>
    <property type="project" value="TreeGrafter"/>
</dbReference>
<accession>A0A1I8BBD5</accession>
<dbReference type="AlphaFoldDB" id="A0A1I8BBD5"/>
<dbReference type="PANTHER" id="PTHR13230">
    <property type="entry name" value="GENERAL TRANSCRIPTION FACTOR IIIC, POLYPEPTIDE 5"/>
    <property type="match status" value="1"/>
</dbReference>
<organism evidence="8 9">
    <name type="scientific">Meloidogyne hapla</name>
    <name type="common">Root-knot nematode worm</name>
    <dbReference type="NCBI Taxonomy" id="6305"/>
    <lineage>
        <taxon>Eukaryota</taxon>
        <taxon>Metazoa</taxon>
        <taxon>Ecdysozoa</taxon>
        <taxon>Nematoda</taxon>
        <taxon>Chromadorea</taxon>
        <taxon>Rhabditida</taxon>
        <taxon>Tylenchina</taxon>
        <taxon>Tylenchomorpha</taxon>
        <taxon>Tylenchoidea</taxon>
        <taxon>Meloidogynidae</taxon>
        <taxon>Meloidogyninae</taxon>
        <taxon>Meloidogyne</taxon>
    </lineage>
</organism>
<evidence type="ECO:0000256" key="2">
    <source>
        <dbReference type="ARBA" id="ARBA00023125"/>
    </source>
</evidence>
<keyword evidence="8" id="KW-1185">Reference proteome</keyword>
<keyword evidence="2" id="KW-0238">DNA-binding</keyword>
<evidence type="ECO:0000256" key="3">
    <source>
        <dbReference type="ARBA" id="ARBA00023163"/>
    </source>
</evidence>
<name>A0A1I8BBD5_MELHA</name>
<feature type="domain" description="Transcription factor IIIC subunit 5 HTH" evidence="6">
    <location>
        <begin position="224"/>
        <end position="247"/>
    </location>
</feature>
<dbReference type="Proteomes" id="UP000095281">
    <property type="component" value="Unplaced"/>
</dbReference>
<protein>
    <submittedName>
        <fullName evidence="9">Tau95 domain-containing protein</fullName>
    </submittedName>
</protein>
<reference evidence="9" key="1">
    <citation type="submission" date="2016-11" db="UniProtKB">
        <authorList>
            <consortium name="WormBaseParasite"/>
        </authorList>
    </citation>
    <scope>IDENTIFICATION</scope>
</reference>
<feature type="compositionally biased region" description="Acidic residues" evidence="5">
    <location>
        <begin position="361"/>
        <end position="384"/>
    </location>
</feature>
<dbReference type="Gene3D" id="3.30.200.160">
    <property type="entry name" value="TFIIIC, subcomplex tauA, subunit Sfc1, barrel domain"/>
    <property type="match status" value="1"/>
</dbReference>
<dbReference type="GO" id="GO:0006384">
    <property type="term" value="P:transcription initiation at RNA polymerase III promoter"/>
    <property type="evidence" value="ECO:0007669"/>
    <property type="project" value="InterPro"/>
</dbReference>